<evidence type="ECO:0000313" key="4">
    <source>
        <dbReference type="EMBL" id="MFD1521492.1"/>
    </source>
</evidence>
<reference evidence="5" key="1">
    <citation type="journal article" date="2019" name="Int. J. Syst. Evol. Microbiol.">
        <title>The Global Catalogue of Microorganisms (GCM) 10K type strain sequencing project: providing services to taxonomists for standard genome sequencing and annotation.</title>
        <authorList>
            <consortium name="The Broad Institute Genomics Platform"/>
            <consortium name="The Broad Institute Genome Sequencing Center for Infectious Disease"/>
            <person name="Wu L."/>
            <person name="Ma J."/>
        </authorList>
    </citation>
    <scope>NUCLEOTIDE SEQUENCE [LARGE SCALE GENOMIC DNA]</scope>
    <source>
        <strain evidence="5">CCM 7043</strain>
    </source>
</reference>
<comment type="caution">
    <text evidence="4">The sequence shown here is derived from an EMBL/GenBank/DDBJ whole genome shotgun (WGS) entry which is preliminary data.</text>
</comment>
<evidence type="ECO:0000259" key="3">
    <source>
        <dbReference type="Pfam" id="PF08028"/>
    </source>
</evidence>
<dbReference type="Gene3D" id="1.10.540.10">
    <property type="entry name" value="Acyl-CoA dehydrogenase/oxidase, N-terminal domain"/>
    <property type="match status" value="1"/>
</dbReference>
<dbReference type="Pfam" id="PF08028">
    <property type="entry name" value="Acyl-CoA_dh_2"/>
    <property type="match status" value="1"/>
</dbReference>
<name>A0ABW4F3J8_9PSEU</name>
<feature type="domain" description="Acyl-CoA dehydrogenase/oxidase N-terminal" evidence="2">
    <location>
        <begin position="29"/>
        <end position="102"/>
    </location>
</feature>
<evidence type="ECO:0000313" key="5">
    <source>
        <dbReference type="Proteomes" id="UP001597114"/>
    </source>
</evidence>
<dbReference type="InterPro" id="IPR009100">
    <property type="entry name" value="AcylCoA_DH/oxidase_NM_dom_sf"/>
</dbReference>
<dbReference type="SUPFAM" id="SSF47203">
    <property type="entry name" value="Acyl-CoA dehydrogenase C-terminal domain-like"/>
    <property type="match status" value="1"/>
</dbReference>
<dbReference type="PANTHER" id="PTHR43884:SF12">
    <property type="entry name" value="ISOVALERYL-COA DEHYDROGENASE, MITOCHONDRIAL-RELATED"/>
    <property type="match status" value="1"/>
</dbReference>
<evidence type="ECO:0000259" key="2">
    <source>
        <dbReference type="Pfam" id="PF02771"/>
    </source>
</evidence>
<dbReference type="SUPFAM" id="SSF56645">
    <property type="entry name" value="Acyl-CoA dehydrogenase NM domain-like"/>
    <property type="match status" value="1"/>
</dbReference>
<dbReference type="InterPro" id="IPR037069">
    <property type="entry name" value="AcylCoA_DH/ox_N_sf"/>
</dbReference>
<protein>
    <submittedName>
        <fullName evidence="4">Acyl-CoA dehydrogenase family protein</fullName>
    </submittedName>
</protein>
<dbReference type="PIRSF" id="PIRSF016578">
    <property type="entry name" value="HsaA"/>
    <property type="match status" value="1"/>
</dbReference>
<keyword evidence="1" id="KW-0560">Oxidoreductase</keyword>
<dbReference type="RefSeq" id="WP_379659261.1">
    <property type="nucleotide sequence ID" value="NZ_JBHUCO010000036.1"/>
</dbReference>
<dbReference type="InterPro" id="IPR036250">
    <property type="entry name" value="AcylCo_DH-like_C"/>
</dbReference>
<evidence type="ECO:0000256" key="1">
    <source>
        <dbReference type="ARBA" id="ARBA00023002"/>
    </source>
</evidence>
<dbReference type="EMBL" id="JBHUCO010000036">
    <property type="protein sequence ID" value="MFD1521492.1"/>
    <property type="molecule type" value="Genomic_DNA"/>
</dbReference>
<dbReference type="InterPro" id="IPR013786">
    <property type="entry name" value="AcylCoA_DH/ox_N"/>
</dbReference>
<dbReference type="Gene3D" id="1.20.140.10">
    <property type="entry name" value="Butyryl-CoA Dehydrogenase, subunit A, domain 3"/>
    <property type="match status" value="1"/>
</dbReference>
<accession>A0ABW4F3J8</accession>
<sequence>MASSETVYRSTNDRRLLVSRAECLRPLLAQNARQGAVDRRLPEASIMALAEAGLFKLRMPKRYGGHEADLRTQIDVSAAIAYGDGAPGWVVGLANTCAWIVGLYSVRAQDDVFGVDPEVRICGSSASRGTAVTVEGGVRLSGRWSYVSGCLHAHWAVLGFDLVDEAGAVIEAALALVPAVDYVVSDTWFTAGMRASGSNTLSAEDVFVPQHRVVSRARLAAGNYPTERKDEIVYRASWAPTLTVSLIGSLLGLGRAALDHVRDAAGTKEMAATVFNRQADSAGFQMQLADAALRIESAYLHACRAAEDIDEHAARGELPDLSARARARADASRAAVLVVEAITILLNAHGSGGLAESSALQRIWQDVNNAARHASLLPAISLEIYGKALLGLENDIALNV</sequence>
<dbReference type="Proteomes" id="UP001597114">
    <property type="component" value="Unassembled WGS sequence"/>
</dbReference>
<dbReference type="Pfam" id="PF02771">
    <property type="entry name" value="Acyl-CoA_dh_N"/>
    <property type="match status" value="1"/>
</dbReference>
<dbReference type="InterPro" id="IPR013107">
    <property type="entry name" value="Acyl-CoA_DH_C"/>
</dbReference>
<dbReference type="Gene3D" id="2.40.110.10">
    <property type="entry name" value="Butyryl-CoA Dehydrogenase, subunit A, domain 2"/>
    <property type="match status" value="1"/>
</dbReference>
<keyword evidence="5" id="KW-1185">Reference proteome</keyword>
<dbReference type="InterPro" id="IPR046373">
    <property type="entry name" value="Acyl-CoA_Oxase/DH_mid-dom_sf"/>
</dbReference>
<feature type="domain" description="Acyl-CoA dehydrogenase C-terminal" evidence="3">
    <location>
        <begin position="250"/>
        <end position="376"/>
    </location>
</feature>
<organism evidence="4 5">
    <name type="scientific">Pseudonocardia yunnanensis</name>
    <dbReference type="NCBI Taxonomy" id="58107"/>
    <lineage>
        <taxon>Bacteria</taxon>
        <taxon>Bacillati</taxon>
        <taxon>Actinomycetota</taxon>
        <taxon>Actinomycetes</taxon>
        <taxon>Pseudonocardiales</taxon>
        <taxon>Pseudonocardiaceae</taxon>
        <taxon>Pseudonocardia</taxon>
    </lineage>
</organism>
<gene>
    <name evidence="4" type="ORF">ACFSJD_28615</name>
</gene>
<dbReference type="PANTHER" id="PTHR43884">
    <property type="entry name" value="ACYL-COA DEHYDROGENASE"/>
    <property type="match status" value="1"/>
</dbReference>
<proteinExistence type="predicted"/>